<evidence type="ECO:0000256" key="1">
    <source>
        <dbReference type="ARBA" id="ARBA00001971"/>
    </source>
</evidence>
<evidence type="ECO:0000256" key="10">
    <source>
        <dbReference type="ARBA" id="ARBA00023002"/>
    </source>
</evidence>
<evidence type="ECO:0000313" key="17">
    <source>
        <dbReference type="EMBL" id="QYA71962.1"/>
    </source>
</evidence>
<dbReference type="SUPFAM" id="SSF48264">
    <property type="entry name" value="Cytochrome P450"/>
    <property type="match status" value="1"/>
</dbReference>
<dbReference type="EMBL" id="MW809334">
    <property type="protein sequence ID" value="QYA71962.1"/>
    <property type="molecule type" value="mRNA"/>
</dbReference>
<organism evidence="17">
    <name type="scientific">Anoplophora glabripennis</name>
    <name type="common">Asian longhorn beetle</name>
    <name type="synonym">Anoplophora nobilis</name>
    <dbReference type="NCBI Taxonomy" id="217634"/>
    <lineage>
        <taxon>Eukaryota</taxon>
        <taxon>Metazoa</taxon>
        <taxon>Ecdysozoa</taxon>
        <taxon>Arthropoda</taxon>
        <taxon>Hexapoda</taxon>
        <taxon>Insecta</taxon>
        <taxon>Pterygota</taxon>
        <taxon>Neoptera</taxon>
        <taxon>Endopterygota</taxon>
        <taxon>Coleoptera</taxon>
        <taxon>Polyphaga</taxon>
        <taxon>Cucujiformia</taxon>
        <taxon>Chrysomeloidea</taxon>
        <taxon>Cerambycidae</taxon>
        <taxon>Lamiinae</taxon>
        <taxon>Lamiini</taxon>
        <taxon>Anoplophora</taxon>
    </lineage>
</organism>
<dbReference type="AlphaFoldDB" id="A0A8F8QQU8"/>
<keyword evidence="16" id="KW-0812">Transmembrane</keyword>
<evidence type="ECO:0000256" key="2">
    <source>
        <dbReference type="ARBA" id="ARBA00003690"/>
    </source>
</evidence>
<evidence type="ECO:0000256" key="4">
    <source>
        <dbReference type="ARBA" id="ARBA00004406"/>
    </source>
</evidence>
<name>A0A8F8QQU8_ANOGL</name>
<dbReference type="GO" id="GO:0005789">
    <property type="term" value="C:endoplasmic reticulum membrane"/>
    <property type="evidence" value="ECO:0007669"/>
    <property type="project" value="UniProtKB-SubCell"/>
</dbReference>
<keyword evidence="9" id="KW-0492">Microsome</keyword>
<dbReference type="InterPro" id="IPR036396">
    <property type="entry name" value="Cyt_P450_sf"/>
</dbReference>
<evidence type="ECO:0000256" key="12">
    <source>
        <dbReference type="ARBA" id="ARBA00023033"/>
    </source>
</evidence>
<keyword evidence="11 14" id="KW-0408">Iron</keyword>
<evidence type="ECO:0000256" key="6">
    <source>
        <dbReference type="ARBA" id="ARBA00022617"/>
    </source>
</evidence>
<evidence type="ECO:0000256" key="14">
    <source>
        <dbReference type="PIRSR" id="PIRSR602401-1"/>
    </source>
</evidence>
<dbReference type="InterPro" id="IPR050196">
    <property type="entry name" value="Cytochrome_P450_Monoox"/>
</dbReference>
<dbReference type="Pfam" id="PF00067">
    <property type="entry name" value="p450"/>
    <property type="match status" value="1"/>
</dbReference>
<evidence type="ECO:0000256" key="13">
    <source>
        <dbReference type="ARBA" id="ARBA00023136"/>
    </source>
</evidence>
<evidence type="ECO:0000256" key="15">
    <source>
        <dbReference type="RuleBase" id="RU000461"/>
    </source>
</evidence>
<accession>A0A8F8QQU8</accession>
<comment type="similarity">
    <text evidence="5 15">Belongs to the cytochrome P450 family.</text>
</comment>
<dbReference type="GO" id="GO:0016705">
    <property type="term" value="F:oxidoreductase activity, acting on paired donors, with incorporation or reduction of molecular oxygen"/>
    <property type="evidence" value="ECO:0007669"/>
    <property type="project" value="InterPro"/>
</dbReference>
<keyword evidence="12 15" id="KW-0503">Monooxygenase</keyword>
<dbReference type="GeneID" id="108905403"/>
<keyword evidence="10 15" id="KW-0560">Oxidoreductase</keyword>
<dbReference type="Gene3D" id="1.10.630.10">
    <property type="entry name" value="Cytochrome P450"/>
    <property type="match status" value="1"/>
</dbReference>
<reference evidence="17" key="1">
    <citation type="submission" date="2021-03" db="EMBL/GenBank/DDBJ databases">
        <authorList>
            <person name="Li R."/>
            <person name="Gong F."/>
            <person name="Pan H."/>
            <person name="Liang H."/>
            <person name="Miao H."/>
            <person name="Zhao Y."/>
            <person name="Duan L."/>
            <person name="Yang H."/>
            <person name="Wang L."/>
            <person name="Chen S."/>
            <person name="Zhu H."/>
        </authorList>
    </citation>
    <scope>NUCLEOTIDE SEQUENCE</scope>
    <source>
        <strain evidence="17">AglaCYP3016C1</strain>
    </source>
</reference>
<feature type="transmembrane region" description="Helical" evidence="16">
    <location>
        <begin position="13"/>
        <end position="33"/>
    </location>
</feature>
<protein>
    <submittedName>
        <fullName evidence="17">Cytochrome P450</fullName>
    </submittedName>
</protein>
<dbReference type="RefSeq" id="XP_018563755.1">
    <property type="nucleotide sequence ID" value="XM_018708239.1"/>
</dbReference>
<dbReference type="GO" id="GO:0005506">
    <property type="term" value="F:iron ion binding"/>
    <property type="evidence" value="ECO:0007669"/>
    <property type="project" value="InterPro"/>
</dbReference>
<sequence length="498" mass="58020">MVFSAVIAFAEKAFVGLSCFLCFVVILVLCDLVRKRRIFKFARDFKGYRFYPVFGNGYYTIGKDIFSVIENLKKEHGLPCNLWNGHDYHYVTADASEVKVVLNHPSTFDKGAIYDNIKIAFEKSILLAKYDQWKRNRKIYSRSFSQPILNSFVDVFYDKACILVEILKKSHERDVYDVFCRLSLDNFCANVMGLDLDVQRIINDRLVPLIDRLQTGAGKRMFTSYFIPTYLYFFTPAGRSMLRNFLEIREFIYNTIQQKRQVFKKEKDFRENSNKLPLMDMMLEAEGKIFSDEDIFQEIVLFLLAAMDTSGVTLSFAFTLFGMNPEAQEKIYQEVNQTVGWERPICYSDLPNLKYTERAIFEAMRLLPVTPAIERYAATDVDLGDKKIPAGTNILISVFNLHRSETYWKNPLEFNPDRFLPEEVAERHPYAFIPFSGGPRNCIGMKYALMMMKTTVAHVIRNYEIKSKHKSVTDMDFESFITMKTLHELDCTFIPRCH</sequence>
<evidence type="ECO:0000256" key="5">
    <source>
        <dbReference type="ARBA" id="ARBA00010617"/>
    </source>
</evidence>
<keyword evidence="6 14" id="KW-0349">Heme</keyword>
<comment type="cofactor">
    <cofactor evidence="1 14">
        <name>heme</name>
        <dbReference type="ChEBI" id="CHEBI:30413"/>
    </cofactor>
</comment>
<dbReference type="OrthoDB" id="1470350at2759"/>
<dbReference type="PRINTS" id="PR00385">
    <property type="entry name" value="P450"/>
</dbReference>
<evidence type="ECO:0000256" key="8">
    <source>
        <dbReference type="ARBA" id="ARBA00022824"/>
    </source>
</evidence>
<dbReference type="PANTHER" id="PTHR24291:SF189">
    <property type="entry name" value="CYTOCHROME P450 4C3-RELATED"/>
    <property type="match status" value="1"/>
</dbReference>
<comment type="function">
    <text evidence="2">May be involved in the metabolism of insect hormones and in the breakdown of synthetic insecticides.</text>
</comment>
<evidence type="ECO:0000256" key="9">
    <source>
        <dbReference type="ARBA" id="ARBA00022848"/>
    </source>
</evidence>
<keyword evidence="8" id="KW-0256">Endoplasmic reticulum</keyword>
<dbReference type="InterPro" id="IPR002401">
    <property type="entry name" value="Cyt_P450_E_grp-I"/>
</dbReference>
<evidence type="ECO:0000256" key="11">
    <source>
        <dbReference type="ARBA" id="ARBA00023004"/>
    </source>
</evidence>
<dbReference type="GO" id="GO:0004497">
    <property type="term" value="F:monooxygenase activity"/>
    <property type="evidence" value="ECO:0007669"/>
    <property type="project" value="UniProtKB-KW"/>
</dbReference>
<feature type="binding site" description="axial binding residue" evidence="14">
    <location>
        <position position="442"/>
    </location>
    <ligand>
        <name>heme</name>
        <dbReference type="ChEBI" id="CHEBI:30413"/>
    </ligand>
    <ligandPart>
        <name>Fe</name>
        <dbReference type="ChEBI" id="CHEBI:18248"/>
    </ligandPart>
</feature>
<dbReference type="GO" id="GO:0020037">
    <property type="term" value="F:heme binding"/>
    <property type="evidence" value="ECO:0007669"/>
    <property type="project" value="InterPro"/>
</dbReference>
<comment type="subcellular location">
    <subcellularLocation>
        <location evidence="4">Endoplasmic reticulum membrane</location>
        <topology evidence="4">Peripheral membrane protein</topology>
    </subcellularLocation>
    <subcellularLocation>
        <location evidence="3">Microsome membrane</location>
        <topology evidence="3">Peripheral membrane protein</topology>
    </subcellularLocation>
</comment>
<dbReference type="PANTHER" id="PTHR24291">
    <property type="entry name" value="CYTOCHROME P450 FAMILY 4"/>
    <property type="match status" value="1"/>
</dbReference>
<evidence type="ECO:0000256" key="3">
    <source>
        <dbReference type="ARBA" id="ARBA00004174"/>
    </source>
</evidence>
<dbReference type="InterPro" id="IPR017972">
    <property type="entry name" value="Cyt_P450_CS"/>
</dbReference>
<keyword evidence="13 16" id="KW-0472">Membrane</keyword>
<keyword evidence="16" id="KW-1133">Transmembrane helix</keyword>
<keyword evidence="7 14" id="KW-0479">Metal-binding</keyword>
<evidence type="ECO:0000256" key="7">
    <source>
        <dbReference type="ARBA" id="ARBA00022723"/>
    </source>
</evidence>
<dbReference type="KEGG" id="agb:108905403"/>
<proteinExistence type="evidence at transcript level"/>
<dbReference type="PRINTS" id="PR00463">
    <property type="entry name" value="EP450I"/>
</dbReference>
<dbReference type="PROSITE" id="PS00086">
    <property type="entry name" value="CYTOCHROME_P450"/>
    <property type="match status" value="1"/>
</dbReference>
<evidence type="ECO:0000256" key="16">
    <source>
        <dbReference type="SAM" id="Phobius"/>
    </source>
</evidence>
<dbReference type="InterPro" id="IPR001128">
    <property type="entry name" value="Cyt_P450"/>
</dbReference>